<evidence type="ECO:0000256" key="1">
    <source>
        <dbReference type="ARBA" id="ARBA00004123"/>
    </source>
</evidence>
<feature type="region of interest" description="Disordered" evidence="4">
    <location>
        <begin position="115"/>
        <end position="179"/>
    </location>
</feature>
<name>A0A292PSL0_9PEZI</name>
<dbReference type="SUPFAM" id="SSF57701">
    <property type="entry name" value="Zn2/Cys6 DNA-binding domain"/>
    <property type="match status" value="1"/>
</dbReference>
<feature type="region of interest" description="Disordered" evidence="4">
    <location>
        <begin position="967"/>
        <end position="988"/>
    </location>
</feature>
<dbReference type="Pfam" id="PF04082">
    <property type="entry name" value="Fungal_trans"/>
    <property type="match status" value="1"/>
</dbReference>
<dbReference type="InterPro" id="IPR050613">
    <property type="entry name" value="Sec_Metabolite_Reg"/>
</dbReference>
<protein>
    <recommendedName>
        <fullName evidence="5">Zn(2)-C6 fungal-type domain-containing protein</fullName>
    </recommendedName>
</protein>
<dbReference type="Gene3D" id="4.10.240.10">
    <property type="entry name" value="Zn(2)-C6 fungal-type DNA-binding domain"/>
    <property type="match status" value="1"/>
</dbReference>
<dbReference type="Proteomes" id="UP001412239">
    <property type="component" value="Unassembled WGS sequence"/>
</dbReference>
<feature type="compositionally biased region" description="Low complexity" evidence="4">
    <location>
        <begin position="256"/>
        <end position="281"/>
    </location>
</feature>
<accession>A0A292PSL0</accession>
<feature type="compositionally biased region" description="Polar residues" evidence="4">
    <location>
        <begin position="282"/>
        <end position="298"/>
    </location>
</feature>
<feature type="compositionally biased region" description="Low complexity" evidence="4">
    <location>
        <begin position="51"/>
        <end position="71"/>
    </location>
</feature>
<dbReference type="PROSITE" id="PS00463">
    <property type="entry name" value="ZN2_CY6_FUNGAL_1"/>
    <property type="match status" value="1"/>
</dbReference>
<dbReference type="EMBL" id="LN891070">
    <property type="protein sequence ID" value="CUS09771.1"/>
    <property type="molecule type" value="Genomic_DNA"/>
</dbReference>
<dbReference type="CDD" id="cd00067">
    <property type="entry name" value="GAL4"/>
    <property type="match status" value="1"/>
</dbReference>
<keyword evidence="2" id="KW-0479">Metal-binding</keyword>
<dbReference type="InterPro" id="IPR001138">
    <property type="entry name" value="Zn2Cys6_DnaBD"/>
</dbReference>
<dbReference type="PROSITE" id="PS50048">
    <property type="entry name" value="ZN2_CY6_FUNGAL_2"/>
    <property type="match status" value="1"/>
</dbReference>
<evidence type="ECO:0000313" key="7">
    <source>
        <dbReference type="Proteomes" id="UP001412239"/>
    </source>
</evidence>
<feature type="compositionally biased region" description="Polar residues" evidence="4">
    <location>
        <begin position="123"/>
        <end position="135"/>
    </location>
</feature>
<dbReference type="GO" id="GO:0000981">
    <property type="term" value="F:DNA-binding transcription factor activity, RNA polymerase II-specific"/>
    <property type="evidence" value="ECO:0007669"/>
    <property type="project" value="InterPro"/>
</dbReference>
<feature type="compositionally biased region" description="Pro residues" evidence="4">
    <location>
        <begin position="12"/>
        <end position="22"/>
    </location>
</feature>
<dbReference type="GO" id="GO:0003677">
    <property type="term" value="F:DNA binding"/>
    <property type="evidence" value="ECO:0007669"/>
    <property type="project" value="InterPro"/>
</dbReference>
<feature type="domain" description="Zn(2)-C6 fungal-type" evidence="5">
    <location>
        <begin position="81"/>
        <end position="111"/>
    </location>
</feature>
<evidence type="ECO:0000256" key="4">
    <source>
        <dbReference type="SAM" id="MobiDB-lite"/>
    </source>
</evidence>
<evidence type="ECO:0000256" key="2">
    <source>
        <dbReference type="ARBA" id="ARBA00022723"/>
    </source>
</evidence>
<evidence type="ECO:0000259" key="5">
    <source>
        <dbReference type="PROSITE" id="PS50048"/>
    </source>
</evidence>
<dbReference type="PANTHER" id="PTHR31001:SF79">
    <property type="entry name" value="ZN(II)2CYS6 TRANSCRIPTION FACTOR (EUROFUNG)"/>
    <property type="match status" value="1"/>
</dbReference>
<keyword evidence="3" id="KW-0539">Nucleus</keyword>
<organism evidence="6 7">
    <name type="scientific">Tuber aestivum</name>
    <name type="common">summer truffle</name>
    <dbReference type="NCBI Taxonomy" id="59557"/>
    <lineage>
        <taxon>Eukaryota</taxon>
        <taxon>Fungi</taxon>
        <taxon>Dikarya</taxon>
        <taxon>Ascomycota</taxon>
        <taxon>Pezizomycotina</taxon>
        <taxon>Pezizomycetes</taxon>
        <taxon>Pezizales</taxon>
        <taxon>Tuberaceae</taxon>
        <taxon>Tuber</taxon>
    </lineage>
</organism>
<keyword evidence="7" id="KW-1185">Reference proteome</keyword>
<dbReference type="InterPro" id="IPR036864">
    <property type="entry name" value="Zn2-C6_fun-type_DNA-bd_sf"/>
</dbReference>
<comment type="subcellular location">
    <subcellularLocation>
        <location evidence="1">Nucleus</location>
    </subcellularLocation>
</comment>
<dbReference type="GO" id="GO:0006351">
    <property type="term" value="P:DNA-templated transcription"/>
    <property type="evidence" value="ECO:0007669"/>
    <property type="project" value="InterPro"/>
</dbReference>
<dbReference type="GO" id="GO:0008270">
    <property type="term" value="F:zinc ion binding"/>
    <property type="evidence" value="ECO:0007669"/>
    <property type="project" value="InterPro"/>
</dbReference>
<sequence>MNYTENPLRFPSGPPPLSPPGSSPSSTFQGFFNFAPPFPSATPFGETSASPPRSQELQQQQQQALPIPQSRQIHRNRISYSCHACRRRKVKCDRQHPICGNCSRTSDVCLYDDHSNKKKGSRSGVQQPQSSTNPLRTKRQRTGEDSEDAETSEDYSAAGITATINGPEFTSSSPGRPEDLEARMNKLAEVVDKWYKDAYGRGIIPPVARQQAASAGANGPDTRSTFKGTLGTVPAPESLVPQEQGILDNMRKLAHSIGGPRSSPGPSVSCSSVSSPHSLCSQNTVTTPGSSASGNPQQAPAVENTGGATHSPEKLTRGQLAMKLLDEEIEAARAKGGISDSIDDLGLGHLSIQGRGRSRYVGSSFWASISNEIAELNEVLRANEPPNTRCPGGRPAEEMINLLEKPRSSTASEATSKSTASGGTVAGAPNFCGLSQFDKSSLLQFEPRESGENPVEIIPLILRDLPDKPVCDIMYKAFLNGVHPIMPLIHVPTFAKEYNAFWAWFPNNIRSIPDPALTENHGFFPLLLSVLYAGSMSLPAKVVGKLLPGQTKMQVNKNLYSGSMHALSASCFPRTPTINSLIAFLITQTCLIREEEPLTSCSFIGMAMRVAQSMGLHRDGSLFGLNEIECEVRRRVWWHIVYLDVQGAIATGLPPLGGSGEGLFDTKMVSEVRDEYIGLTPEERRKATEAAAVAAVTAAAGPQTVGCRMAHTCRAFLDEHPNSPAMILAAGRYDATIVLRKVIIQLFSTRPPRKADLLEMGGAIFELKLRLEDRIARIPARGIPEMGFTPPHDPEFYELIGHDESLFDTEKAIVFNGWARIMLSMFADRTFGVFYQSFLKSSKSKLWDHARHCALHFCISFLQKFVHVSKNPLFQPYQWFCPGTFQPLHATMLLLIDLHERPHSAEAPQSRRFVDEIFALFGEDGNSLLDAAGGNRPLLEGGSLTWKMLARLRKKAYERAGIKIRKPAERGEEEGTATPTAPAKTRGISERNRPMNVDTCAVPVANGPGGRSPGSNVLPPVDVPTGGFEEMLFITDNIVTGTGRYKDSTEAAMKIWEAMAAAGIAVDNDSPMDPGMPTPPLMEAPTGELPMGIPAGDVAGIGVDDAMDFDWEEWDAVFGRFTAIEGVSSDMPLQRGPG</sequence>
<feature type="region of interest" description="Disordered" evidence="4">
    <location>
        <begin position="256"/>
        <end position="314"/>
    </location>
</feature>
<reference evidence="6" key="1">
    <citation type="submission" date="2015-10" db="EMBL/GenBank/DDBJ databases">
        <authorList>
            <person name="Regsiter A."/>
            <person name="william w."/>
        </authorList>
    </citation>
    <scope>NUCLEOTIDE SEQUENCE</scope>
    <source>
        <strain evidence="6">Montdore</strain>
    </source>
</reference>
<dbReference type="PANTHER" id="PTHR31001">
    <property type="entry name" value="UNCHARACTERIZED TRANSCRIPTIONAL REGULATORY PROTEIN"/>
    <property type="match status" value="1"/>
</dbReference>
<dbReference type="InterPro" id="IPR007219">
    <property type="entry name" value="XnlR_reg_dom"/>
</dbReference>
<dbReference type="CDD" id="cd12148">
    <property type="entry name" value="fungal_TF_MHR"/>
    <property type="match status" value="1"/>
</dbReference>
<dbReference type="Pfam" id="PF00172">
    <property type="entry name" value="Zn_clus"/>
    <property type="match status" value="1"/>
</dbReference>
<dbReference type="AlphaFoldDB" id="A0A292PSL0"/>
<proteinExistence type="predicted"/>
<dbReference type="GO" id="GO:0005634">
    <property type="term" value="C:nucleus"/>
    <property type="evidence" value="ECO:0007669"/>
    <property type="project" value="UniProtKB-SubCell"/>
</dbReference>
<dbReference type="SMART" id="SM00066">
    <property type="entry name" value="GAL4"/>
    <property type="match status" value="1"/>
</dbReference>
<evidence type="ECO:0000256" key="3">
    <source>
        <dbReference type="ARBA" id="ARBA00023242"/>
    </source>
</evidence>
<dbReference type="SMART" id="SM00906">
    <property type="entry name" value="Fungal_trans"/>
    <property type="match status" value="1"/>
</dbReference>
<evidence type="ECO:0000313" key="6">
    <source>
        <dbReference type="EMBL" id="CUS09771.1"/>
    </source>
</evidence>
<gene>
    <name evidence="6" type="ORF">GSTUAT00006130001</name>
</gene>
<feature type="compositionally biased region" description="Polar residues" evidence="4">
    <location>
        <begin position="162"/>
        <end position="174"/>
    </location>
</feature>
<feature type="region of interest" description="Disordered" evidence="4">
    <location>
        <begin position="1"/>
        <end position="72"/>
    </location>
</feature>